<dbReference type="Proteomes" id="UP001152888">
    <property type="component" value="Unassembled WGS sequence"/>
</dbReference>
<feature type="region of interest" description="Disordered" evidence="1">
    <location>
        <begin position="1"/>
        <end position="20"/>
    </location>
</feature>
<feature type="compositionally biased region" description="Low complexity" evidence="1">
    <location>
        <begin position="1"/>
        <end position="14"/>
    </location>
</feature>
<evidence type="ECO:0000313" key="2">
    <source>
        <dbReference type="EMBL" id="CAH1970413.1"/>
    </source>
</evidence>
<sequence length="90" mass="10361">MLTRSSRNNSTKSNAQQNTKEFIGKLLRKNRFPKRHVGGITEVLVSKRRSRRHKSSFTGKSLRKNRFPKQHVGGITEVLVSKRRSQVSQS</sequence>
<comment type="caution">
    <text evidence="2">The sequence shown here is derived from an EMBL/GenBank/DDBJ whole genome shotgun (WGS) entry which is preliminary data.</text>
</comment>
<keyword evidence="3" id="KW-1185">Reference proteome</keyword>
<dbReference type="OrthoDB" id="339325at2759"/>
<proteinExistence type="predicted"/>
<dbReference type="EMBL" id="CAKOFQ010006774">
    <property type="protein sequence ID" value="CAH1970413.1"/>
    <property type="molecule type" value="Genomic_DNA"/>
</dbReference>
<evidence type="ECO:0000313" key="3">
    <source>
        <dbReference type="Proteomes" id="UP001152888"/>
    </source>
</evidence>
<protein>
    <submittedName>
        <fullName evidence="2">Uncharacterized protein</fullName>
    </submittedName>
</protein>
<dbReference type="AlphaFoldDB" id="A0A9P0P7H6"/>
<organism evidence="2 3">
    <name type="scientific">Acanthoscelides obtectus</name>
    <name type="common">Bean weevil</name>
    <name type="synonym">Bruchus obtectus</name>
    <dbReference type="NCBI Taxonomy" id="200917"/>
    <lineage>
        <taxon>Eukaryota</taxon>
        <taxon>Metazoa</taxon>
        <taxon>Ecdysozoa</taxon>
        <taxon>Arthropoda</taxon>
        <taxon>Hexapoda</taxon>
        <taxon>Insecta</taxon>
        <taxon>Pterygota</taxon>
        <taxon>Neoptera</taxon>
        <taxon>Endopterygota</taxon>
        <taxon>Coleoptera</taxon>
        <taxon>Polyphaga</taxon>
        <taxon>Cucujiformia</taxon>
        <taxon>Chrysomeloidea</taxon>
        <taxon>Chrysomelidae</taxon>
        <taxon>Bruchinae</taxon>
        <taxon>Bruchini</taxon>
        <taxon>Acanthoscelides</taxon>
    </lineage>
</organism>
<name>A0A9P0P7H6_ACAOB</name>
<reference evidence="2" key="1">
    <citation type="submission" date="2022-03" db="EMBL/GenBank/DDBJ databases">
        <authorList>
            <person name="Sayadi A."/>
        </authorList>
    </citation>
    <scope>NUCLEOTIDE SEQUENCE</scope>
</reference>
<evidence type="ECO:0000256" key="1">
    <source>
        <dbReference type="SAM" id="MobiDB-lite"/>
    </source>
</evidence>
<accession>A0A9P0P7H6</accession>
<gene>
    <name evidence="2" type="ORF">ACAOBT_LOCUS8909</name>
</gene>